<proteinExistence type="predicted"/>
<accession>A0A2H1VA89</accession>
<sequence>MTFLGEGSVILLLTKNHPVPTAGAGAPLSTLGSPQLRVVIPLDRVWSELTNRTCNMGSEYEREQFIKVVLRLMVGSKSLRRVSRNAAHGYEPLEWFETSRVPHQTVTFPLSRENRAHFIYCVIHVSLAGGDLRHGRTIIALQASPALGEARGSVRLVLTKNHPVPTPAFY</sequence>
<protein>
    <submittedName>
        <fullName evidence="1">SFRICE_035485</fullName>
    </submittedName>
</protein>
<dbReference type="AlphaFoldDB" id="A0A2H1VA89"/>
<gene>
    <name evidence="1" type="ORF">SFRICE_035485</name>
</gene>
<dbReference type="EMBL" id="ODYU01001474">
    <property type="protein sequence ID" value="SOQ37711.1"/>
    <property type="molecule type" value="Genomic_DNA"/>
</dbReference>
<evidence type="ECO:0000313" key="1">
    <source>
        <dbReference type="EMBL" id="SOQ37711.1"/>
    </source>
</evidence>
<name>A0A2H1VA89_SPOFR</name>
<reference evidence="1" key="1">
    <citation type="submission" date="2016-07" db="EMBL/GenBank/DDBJ databases">
        <authorList>
            <person name="Bretaudeau A."/>
        </authorList>
    </citation>
    <scope>NUCLEOTIDE SEQUENCE</scope>
    <source>
        <strain evidence="1">Rice</strain>
        <tissue evidence="1">Whole body</tissue>
    </source>
</reference>
<organism evidence="1">
    <name type="scientific">Spodoptera frugiperda</name>
    <name type="common">Fall armyworm</name>
    <dbReference type="NCBI Taxonomy" id="7108"/>
    <lineage>
        <taxon>Eukaryota</taxon>
        <taxon>Metazoa</taxon>
        <taxon>Ecdysozoa</taxon>
        <taxon>Arthropoda</taxon>
        <taxon>Hexapoda</taxon>
        <taxon>Insecta</taxon>
        <taxon>Pterygota</taxon>
        <taxon>Neoptera</taxon>
        <taxon>Endopterygota</taxon>
        <taxon>Lepidoptera</taxon>
        <taxon>Glossata</taxon>
        <taxon>Ditrysia</taxon>
        <taxon>Noctuoidea</taxon>
        <taxon>Noctuidae</taxon>
        <taxon>Amphipyrinae</taxon>
        <taxon>Spodoptera</taxon>
    </lineage>
</organism>